<dbReference type="Pfam" id="PF03551">
    <property type="entry name" value="PadR"/>
    <property type="match status" value="1"/>
</dbReference>
<dbReference type="EMBL" id="CP071872">
    <property type="protein sequence ID" value="UNM16052.1"/>
    <property type="molecule type" value="Genomic_DNA"/>
</dbReference>
<feature type="domain" description="Transcription regulator PadR N-terminal" evidence="2">
    <location>
        <begin position="24"/>
        <end position="83"/>
    </location>
</feature>
<evidence type="ECO:0000259" key="2">
    <source>
        <dbReference type="Pfam" id="PF03551"/>
    </source>
</evidence>
<reference evidence="3 4" key="1">
    <citation type="submission" date="2021-03" db="EMBL/GenBank/DDBJ databases">
        <title>Complete genome of Streptomyces formicae strain 1H-GS9 (DSM 100524).</title>
        <authorList>
            <person name="Atanasov K.E."/>
            <person name="Altabella T."/>
            <person name="Ferrer A."/>
        </authorList>
    </citation>
    <scope>NUCLEOTIDE SEQUENCE [LARGE SCALE GENOMIC DNA]</scope>
    <source>
        <strain evidence="3 4">1H-GS9</strain>
    </source>
</reference>
<dbReference type="InterPro" id="IPR052509">
    <property type="entry name" value="Metal_resp_DNA-bind_regulator"/>
</dbReference>
<feature type="region of interest" description="Disordered" evidence="1">
    <location>
        <begin position="88"/>
        <end position="124"/>
    </location>
</feature>
<dbReference type="SUPFAM" id="SSF46785">
    <property type="entry name" value="Winged helix' DNA-binding domain"/>
    <property type="match status" value="1"/>
</dbReference>
<protein>
    <submittedName>
        <fullName evidence="3">PadR family transcriptional regulator</fullName>
    </submittedName>
</protein>
<dbReference type="InterPro" id="IPR036390">
    <property type="entry name" value="WH_DNA-bd_sf"/>
</dbReference>
<dbReference type="Gene3D" id="1.10.10.10">
    <property type="entry name" value="Winged helix-like DNA-binding domain superfamily/Winged helix DNA-binding domain"/>
    <property type="match status" value="1"/>
</dbReference>
<dbReference type="InterPro" id="IPR005149">
    <property type="entry name" value="Tscrpt_reg_PadR_N"/>
</dbReference>
<dbReference type="InterPro" id="IPR036388">
    <property type="entry name" value="WH-like_DNA-bd_sf"/>
</dbReference>
<dbReference type="PANTHER" id="PTHR33169:SF14">
    <property type="entry name" value="TRANSCRIPTIONAL REGULATOR RV3488"/>
    <property type="match status" value="1"/>
</dbReference>
<organism evidence="3 4">
    <name type="scientific">Streptomyces formicae</name>
    <dbReference type="NCBI Taxonomy" id="1616117"/>
    <lineage>
        <taxon>Bacteria</taxon>
        <taxon>Bacillati</taxon>
        <taxon>Actinomycetota</taxon>
        <taxon>Actinomycetes</taxon>
        <taxon>Kitasatosporales</taxon>
        <taxon>Streptomycetaceae</taxon>
        <taxon>Streptomyces</taxon>
    </lineage>
</organism>
<sequence>MTRFRRPSAQTIAVVLALAEQPAAWRYGYELCRQLGIKPGSMYPILVRLTDRGLLETSWETDVPTGRPPRHLYRLTGSGRAMATELATANANADTNSPAPAPRSGSGSATAAPGAAPKVRWQGA</sequence>
<gene>
    <name evidence="3" type="ORF">J4032_35400</name>
</gene>
<name>A0ABY3WTR9_9ACTN</name>
<keyword evidence="4" id="KW-1185">Reference proteome</keyword>
<dbReference type="Proteomes" id="UP000828924">
    <property type="component" value="Chromosome"/>
</dbReference>
<evidence type="ECO:0000313" key="4">
    <source>
        <dbReference type="Proteomes" id="UP000828924"/>
    </source>
</evidence>
<evidence type="ECO:0000313" key="3">
    <source>
        <dbReference type="EMBL" id="UNM16052.1"/>
    </source>
</evidence>
<evidence type="ECO:0000256" key="1">
    <source>
        <dbReference type="SAM" id="MobiDB-lite"/>
    </source>
</evidence>
<dbReference type="PANTHER" id="PTHR33169">
    <property type="entry name" value="PADR-FAMILY TRANSCRIPTIONAL REGULATOR"/>
    <property type="match status" value="1"/>
</dbReference>
<dbReference type="RefSeq" id="WP_242338354.1">
    <property type="nucleotide sequence ID" value="NZ_CP071872.1"/>
</dbReference>
<accession>A0ABY3WTR9</accession>
<feature type="compositionally biased region" description="Low complexity" evidence="1">
    <location>
        <begin position="102"/>
        <end position="117"/>
    </location>
</feature>
<proteinExistence type="predicted"/>